<dbReference type="InterPro" id="IPR013154">
    <property type="entry name" value="ADH-like_N"/>
</dbReference>
<evidence type="ECO:0000313" key="3">
    <source>
        <dbReference type="Proteomes" id="UP000612899"/>
    </source>
</evidence>
<dbReference type="SUPFAM" id="SSF51735">
    <property type="entry name" value="NAD(P)-binding Rossmann-fold domains"/>
    <property type="match status" value="1"/>
</dbReference>
<comment type="caution">
    <text evidence="2">The sequence shown here is derived from an EMBL/GenBank/DDBJ whole genome shotgun (WGS) entry which is preliminary data.</text>
</comment>
<proteinExistence type="predicted"/>
<accession>A0A8J3Q933</accession>
<gene>
    <name evidence="2" type="ORF">Rhe02_35190</name>
</gene>
<dbReference type="CDD" id="cd05289">
    <property type="entry name" value="MDR_like_2"/>
    <property type="match status" value="1"/>
</dbReference>
<reference evidence="2" key="1">
    <citation type="submission" date="2021-01" db="EMBL/GenBank/DDBJ databases">
        <title>Whole genome shotgun sequence of Rhizocola hellebori NBRC 109834.</title>
        <authorList>
            <person name="Komaki H."/>
            <person name="Tamura T."/>
        </authorList>
    </citation>
    <scope>NUCLEOTIDE SEQUENCE</scope>
    <source>
        <strain evidence="2">NBRC 109834</strain>
    </source>
</reference>
<dbReference type="GO" id="GO:0016491">
    <property type="term" value="F:oxidoreductase activity"/>
    <property type="evidence" value="ECO:0007669"/>
    <property type="project" value="InterPro"/>
</dbReference>
<dbReference type="InterPro" id="IPR036291">
    <property type="entry name" value="NAD(P)-bd_dom_sf"/>
</dbReference>
<dbReference type="SUPFAM" id="SSF50129">
    <property type="entry name" value="GroES-like"/>
    <property type="match status" value="1"/>
</dbReference>
<evidence type="ECO:0000313" key="2">
    <source>
        <dbReference type="EMBL" id="GIH05452.1"/>
    </source>
</evidence>
<name>A0A8J3Q933_9ACTN</name>
<dbReference type="PANTHER" id="PTHR43482:SF1">
    <property type="entry name" value="PROTEIN AST1-RELATED"/>
    <property type="match status" value="1"/>
</dbReference>
<dbReference type="InterPro" id="IPR020843">
    <property type="entry name" value="ER"/>
</dbReference>
<sequence>MPALPQFGLGWDVAGHIDATGAGVTRFQTSDAVIGLRDLLFAPGAHAEYVVLDESAVAPAPASVPLTDAGTLPLNALTADRALDLAGLEPGATLLVTGASGGVGGFALQLAALRGLRTIALARPHDAQRVRALGAGEVITSADDLGATVRGIVPGGVDAVIDAAVLGITAHQALRGGGTFVALVAPFAPPPIRGTRVVVQEVFADGARLTKLSKLVDDGVLRLRVAQAFPLDQARAAHELLEKGGVGGRVVLTP</sequence>
<dbReference type="Gene3D" id="3.40.50.720">
    <property type="entry name" value="NAD(P)-binding Rossmann-like Domain"/>
    <property type="match status" value="1"/>
</dbReference>
<dbReference type="SMART" id="SM00829">
    <property type="entry name" value="PKS_ER"/>
    <property type="match status" value="1"/>
</dbReference>
<dbReference type="Proteomes" id="UP000612899">
    <property type="component" value="Unassembled WGS sequence"/>
</dbReference>
<dbReference type="InterPro" id="IPR052585">
    <property type="entry name" value="Lipid_raft_assoc_Zn_ADH"/>
</dbReference>
<dbReference type="Pfam" id="PF08240">
    <property type="entry name" value="ADH_N"/>
    <property type="match status" value="1"/>
</dbReference>
<dbReference type="InterPro" id="IPR011032">
    <property type="entry name" value="GroES-like_sf"/>
</dbReference>
<keyword evidence="3" id="KW-1185">Reference proteome</keyword>
<dbReference type="Pfam" id="PF13602">
    <property type="entry name" value="ADH_zinc_N_2"/>
    <property type="match status" value="1"/>
</dbReference>
<dbReference type="AlphaFoldDB" id="A0A8J3Q933"/>
<dbReference type="Gene3D" id="3.90.180.10">
    <property type="entry name" value="Medium-chain alcohol dehydrogenases, catalytic domain"/>
    <property type="match status" value="1"/>
</dbReference>
<dbReference type="PANTHER" id="PTHR43482">
    <property type="entry name" value="PROTEIN AST1-RELATED"/>
    <property type="match status" value="1"/>
</dbReference>
<feature type="domain" description="Enoyl reductase (ER)" evidence="1">
    <location>
        <begin position="3"/>
        <end position="252"/>
    </location>
</feature>
<protein>
    <submittedName>
        <fullName evidence="2">NADPH:quinone reductase</fullName>
    </submittedName>
</protein>
<dbReference type="EMBL" id="BONY01000019">
    <property type="protein sequence ID" value="GIH05452.1"/>
    <property type="molecule type" value="Genomic_DNA"/>
</dbReference>
<evidence type="ECO:0000259" key="1">
    <source>
        <dbReference type="SMART" id="SM00829"/>
    </source>
</evidence>
<organism evidence="2 3">
    <name type="scientific">Rhizocola hellebori</name>
    <dbReference type="NCBI Taxonomy" id="1392758"/>
    <lineage>
        <taxon>Bacteria</taxon>
        <taxon>Bacillati</taxon>
        <taxon>Actinomycetota</taxon>
        <taxon>Actinomycetes</taxon>
        <taxon>Micromonosporales</taxon>
        <taxon>Micromonosporaceae</taxon>
        <taxon>Rhizocola</taxon>
    </lineage>
</organism>